<name>A0ACC0A982_CATRO</name>
<organism evidence="1 2">
    <name type="scientific">Catharanthus roseus</name>
    <name type="common">Madagascar periwinkle</name>
    <name type="synonym">Vinca rosea</name>
    <dbReference type="NCBI Taxonomy" id="4058"/>
    <lineage>
        <taxon>Eukaryota</taxon>
        <taxon>Viridiplantae</taxon>
        <taxon>Streptophyta</taxon>
        <taxon>Embryophyta</taxon>
        <taxon>Tracheophyta</taxon>
        <taxon>Spermatophyta</taxon>
        <taxon>Magnoliopsida</taxon>
        <taxon>eudicotyledons</taxon>
        <taxon>Gunneridae</taxon>
        <taxon>Pentapetalae</taxon>
        <taxon>asterids</taxon>
        <taxon>lamiids</taxon>
        <taxon>Gentianales</taxon>
        <taxon>Apocynaceae</taxon>
        <taxon>Rauvolfioideae</taxon>
        <taxon>Vinceae</taxon>
        <taxon>Catharanthinae</taxon>
        <taxon>Catharanthus</taxon>
    </lineage>
</organism>
<protein>
    <submittedName>
        <fullName evidence="1">Uncharacterized protein</fullName>
    </submittedName>
</protein>
<keyword evidence="2" id="KW-1185">Reference proteome</keyword>
<dbReference type="Proteomes" id="UP001060085">
    <property type="component" value="Linkage Group LG06"/>
</dbReference>
<evidence type="ECO:0000313" key="2">
    <source>
        <dbReference type="Proteomes" id="UP001060085"/>
    </source>
</evidence>
<reference evidence="2" key="1">
    <citation type="journal article" date="2023" name="Nat. Plants">
        <title>Single-cell RNA sequencing provides a high-resolution roadmap for understanding the multicellular compartmentation of specialized metabolism.</title>
        <authorList>
            <person name="Sun S."/>
            <person name="Shen X."/>
            <person name="Li Y."/>
            <person name="Li Y."/>
            <person name="Wang S."/>
            <person name="Li R."/>
            <person name="Zhang H."/>
            <person name="Shen G."/>
            <person name="Guo B."/>
            <person name="Wei J."/>
            <person name="Xu J."/>
            <person name="St-Pierre B."/>
            <person name="Chen S."/>
            <person name="Sun C."/>
        </authorList>
    </citation>
    <scope>NUCLEOTIDE SEQUENCE [LARGE SCALE GENOMIC DNA]</scope>
</reference>
<accession>A0ACC0A982</accession>
<proteinExistence type="predicted"/>
<evidence type="ECO:0000313" key="1">
    <source>
        <dbReference type="EMBL" id="KAI5657326.1"/>
    </source>
</evidence>
<dbReference type="EMBL" id="CM044706">
    <property type="protein sequence ID" value="KAI5657326.1"/>
    <property type="molecule type" value="Genomic_DNA"/>
</dbReference>
<sequence length="495" mass="53761">MEMNFPNFKIEEATIKQIQLAFTDKKLTSRQLVDYYIDRIESLNPLLRAVIEVNPDAKNLADKADQERNDAVGDPPLGELHGIPVLLKDTIGTKDKLNTTAGSYALFGSEVPRDAGVVEKLRKAGAVILGKSSLSEWYKFRSLSGVPNGWCARAGQGVNPYVEGGTPCGSSSGSAISVAANMVAVSLGTETHSSIICPSDHNSVVGLKPTVGLTSRAGVIPMAPRWDTVGPICRTVSDAVYVLDVITGFDPRDSATSEAAKFIPEGGYKQFLIEDGLRGKRLGIVRHPFVENIHNSAESAAFEQHLDTLRQRGAVVVDNLKIQDVDEILEPNHSGEIHVMMAEFKTSINAYLKELIKSPVRSLADIISFNENNPELESLTEYDQQTLIAAEETNGFGEKERDHVEFLERHSKNGFEKMMKENKLDAMVTPGSRACPVLAIGGFPGITVPAGYGTDGMPFGICFGGLKGSEPKLIEIGYAFEQTTKVRRPPATSFH</sequence>
<comment type="caution">
    <text evidence="1">The sequence shown here is derived from an EMBL/GenBank/DDBJ whole genome shotgun (WGS) entry which is preliminary data.</text>
</comment>
<gene>
    <name evidence="1" type="ORF">M9H77_26119</name>
</gene>